<proteinExistence type="predicted"/>
<reference evidence="3 4" key="1">
    <citation type="journal article" date="2018" name="IMA Fungus">
        <title>IMA Genome-F 9: Draft genome sequence of Annulohypoxylon stygium, Aspergillus mulundensis, Berkeleyomyces basicola (syn. Thielaviopsis basicola), Ceratocystis smalleyi, two Cercospora beticola strains, Coleophoma cylindrospora, Fusarium fracticaudum, Phialophora cf. hyalina, and Morchella septimelata.</title>
        <authorList>
            <person name="Wingfield B.D."/>
            <person name="Bills G.F."/>
            <person name="Dong Y."/>
            <person name="Huang W."/>
            <person name="Nel W.J."/>
            <person name="Swalarsk-Parry B.S."/>
            <person name="Vaghefi N."/>
            <person name="Wilken P.M."/>
            <person name="An Z."/>
            <person name="de Beer Z.W."/>
            <person name="De Vos L."/>
            <person name="Chen L."/>
            <person name="Duong T.A."/>
            <person name="Gao Y."/>
            <person name="Hammerbacher A."/>
            <person name="Kikkert J.R."/>
            <person name="Li Y."/>
            <person name="Li H."/>
            <person name="Li K."/>
            <person name="Li Q."/>
            <person name="Liu X."/>
            <person name="Ma X."/>
            <person name="Naidoo K."/>
            <person name="Pethybridge S.J."/>
            <person name="Sun J."/>
            <person name="Steenkamp E.T."/>
            <person name="van der Nest M.A."/>
            <person name="van Wyk S."/>
            <person name="Wingfield M.J."/>
            <person name="Xiong C."/>
            <person name="Yue Q."/>
            <person name="Zhang X."/>
        </authorList>
    </citation>
    <scope>NUCLEOTIDE SEQUENCE [LARGE SCALE GENOMIC DNA]</scope>
    <source>
        <strain evidence="3 4">BP5796</strain>
    </source>
</reference>
<organism evidence="3 4">
    <name type="scientific">Coleophoma crateriformis</name>
    <dbReference type="NCBI Taxonomy" id="565419"/>
    <lineage>
        <taxon>Eukaryota</taxon>
        <taxon>Fungi</taxon>
        <taxon>Dikarya</taxon>
        <taxon>Ascomycota</taxon>
        <taxon>Pezizomycotina</taxon>
        <taxon>Leotiomycetes</taxon>
        <taxon>Helotiales</taxon>
        <taxon>Dermateaceae</taxon>
        <taxon>Coleophoma</taxon>
    </lineage>
</organism>
<dbReference type="Proteomes" id="UP000256328">
    <property type="component" value="Unassembled WGS sequence"/>
</dbReference>
<feature type="compositionally biased region" description="Polar residues" evidence="2">
    <location>
        <begin position="177"/>
        <end position="190"/>
    </location>
</feature>
<feature type="compositionally biased region" description="Low complexity" evidence="2">
    <location>
        <begin position="164"/>
        <end position="176"/>
    </location>
</feature>
<comment type="caution">
    <text evidence="3">The sequence shown here is derived from an EMBL/GenBank/DDBJ whole genome shotgun (WGS) entry which is preliminary data.</text>
</comment>
<gene>
    <name evidence="3" type="ORF">BP5796_04166</name>
</gene>
<feature type="compositionally biased region" description="Polar residues" evidence="2">
    <location>
        <begin position="27"/>
        <end position="49"/>
    </location>
</feature>
<protein>
    <submittedName>
        <fullName evidence="3">Uncharacterized protein</fullName>
    </submittedName>
</protein>
<evidence type="ECO:0000313" key="4">
    <source>
        <dbReference type="Proteomes" id="UP000256328"/>
    </source>
</evidence>
<keyword evidence="1" id="KW-0175">Coiled coil</keyword>
<feature type="compositionally biased region" description="Low complexity" evidence="2">
    <location>
        <begin position="377"/>
        <end position="393"/>
    </location>
</feature>
<feature type="compositionally biased region" description="Polar residues" evidence="2">
    <location>
        <begin position="342"/>
        <end position="351"/>
    </location>
</feature>
<evidence type="ECO:0000313" key="3">
    <source>
        <dbReference type="EMBL" id="RDW85841.1"/>
    </source>
</evidence>
<sequence>MPENQPRGLGGLPSGLHLALDNLGRTRGSSATPAIQSPAPSRSWQQEISSLSNREYHTVPSNAFGFESQVPTNFMSFPSFGTNSTVAWQAQPTNTMVSSNFPQNHSHQRSRRPSEGHKSSSSASASVQVPPAAFCAPSTTRQGVTKNLPATAPLPSSSTFPAFNQQQQGSNNMSSQALSGSYASPNINQDFGSTEISRRLHELQKWISSTTSIPRHVQEHMNSEVRHISQKHNEFQRFMMKEFDRLSFERDSFGEQLLEMNSEFLDMMNLREKAVLHGDGLRRRISDIGMHHRLSKERLVEMKDTMTNWNRQLCQELDEKEKALEQCRAELIAASSEPLNQLPCSEGNLYTTPPGERSLQSGVPSRLSSNHAPPVWSSNPPKTPTSPSKNASSRQRINQHPPANRIASNASQRPNLPTSRGPSAGTLTLFNQQNFSDRPRITTEAGTDSSMALVLAGENFEHQFPVFEEKLTKLFNLMGGWVEKYANIPNPDNDRIIAQTNAPLWDYMLGLTYPSQRPEAHKHTTMLLNSRRDRRYFILRMMAEYVVKDILNVAAFKPASEKTKQIIDYVKQKHESERGMTKERRQELLDQQLYAVREIVEGPGYRKYRSEQLEHHGKKLRKMLGGLLNNNVVRSSAGTDLGAIATFAWDLSAKMNTAHFTFFTAFFETTSKFSAATMTTKDTLSRDPMQLQLSGARLKLVITPNITIRDDRGVSIKVKNLHKSNVLVE</sequence>
<evidence type="ECO:0000256" key="2">
    <source>
        <dbReference type="SAM" id="MobiDB-lite"/>
    </source>
</evidence>
<feature type="region of interest" description="Disordered" evidence="2">
    <location>
        <begin position="1"/>
        <end position="49"/>
    </location>
</feature>
<keyword evidence="4" id="KW-1185">Reference proteome</keyword>
<dbReference type="OrthoDB" id="4203839at2759"/>
<feature type="compositionally biased region" description="Polar residues" evidence="2">
    <location>
        <begin position="95"/>
        <end position="105"/>
    </location>
</feature>
<name>A0A3D8SI42_9HELO</name>
<feature type="region of interest" description="Disordered" evidence="2">
    <location>
        <begin position="342"/>
        <end position="440"/>
    </location>
</feature>
<feature type="compositionally biased region" description="Polar residues" evidence="2">
    <location>
        <begin position="406"/>
        <end position="436"/>
    </location>
</feature>
<evidence type="ECO:0000256" key="1">
    <source>
        <dbReference type="SAM" id="Coils"/>
    </source>
</evidence>
<feature type="region of interest" description="Disordered" evidence="2">
    <location>
        <begin position="95"/>
        <end position="129"/>
    </location>
</feature>
<dbReference type="EMBL" id="PDLN01000005">
    <property type="protein sequence ID" value="RDW85841.1"/>
    <property type="molecule type" value="Genomic_DNA"/>
</dbReference>
<feature type="compositionally biased region" description="Polar residues" evidence="2">
    <location>
        <begin position="358"/>
        <end position="371"/>
    </location>
</feature>
<dbReference type="AlphaFoldDB" id="A0A3D8SI42"/>
<feature type="region of interest" description="Disordered" evidence="2">
    <location>
        <begin position="144"/>
        <end position="190"/>
    </location>
</feature>
<feature type="coiled-coil region" evidence="1">
    <location>
        <begin position="310"/>
        <end position="337"/>
    </location>
</feature>
<accession>A0A3D8SI42</accession>
<feature type="compositionally biased region" description="Polar residues" evidence="2">
    <location>
        <begin position="154"/>
        <end position="163"/>
    </location>
</feature>